<evidence type="ECO:0000313" key="5">
    <source>
        <dbReference type="Proteomes" id="UP000078503"/>
    </source>
</evidence>
<protein>
    <recommendedName>
        <fullName evidence="3">SCP domain-containing protein</fullName>
    </recommendedName>
</protein>
<name>A0A178K7A8_9GAMM</name>
<dbReference type="SUPFAM" id="SSF55797">
    <property type="entry name" value="PR-1-like"/>
    <property type="match status" value="1"/>
</dbReference>
<dbReference type="STRING" id="858640.A3K86_16265"/>
<evidence type="ECO:0000313" key="4">
    <source>
        <dbReference type="EMBL" id="OAN13210.1"/>
    </source>
</evidence>
<sequence length="220" mass="22289">MRIFSLLLLTALTVTGCGGSGSSSDNSGGFNGDNTGNSGSGGNGVDDGGNTGGGSGGDTGGGSGGDTGGGSGGGVTPDPNDGTFAEQMLTAVNAARAVGRNCGTTFYPAAAPLTWDTKLEDAARVHSGNMANYNFFSHTGLDGKGVSQRVDDQGYSWSAVAENIAAGQQTIDIVMSKWLDSPGHCKNIMNSNYTQMGAASETNASSQYNIYWTQVFARPR</sequence>
<dbReference type="PANTHER" id="PTHR31157:SF1">
    <property type="entry name" value="SCP DOMAIN-CONTAINING PROTEIN"/>
    <property type="match status" value="1"/>
</dbReference>
<dbReference type="Proteomes" id="UP000078503">
    <property type="component" value="Unassembled WGS sequence"/>
</dbReference>
<dbReference type="InterPro" id="IPR035940">
    <property type="entry name" value="CAP_sf"/>
</dbReference>
<dbReference type="Gene3D" id="3.40.33.10">
    <property type="entry name" value="CAP"/>
    <property type="match status" value="1"/>
</dbReference>
<dbReference type="CDD" id="cd05379">
    <property type="entry name" value="CAP_bacterial"/>
    <property type="match status" value="1"/>
</dbReference>
<accession>A0A178K7A8</accession>
<feature type="signal peptide" evidence="2">
    <location>
        <begin position="1"/>
        <end position="16"/>
    </location>
</feature>
<dbReference type="OrthoDB" id="68195at2"/>
<comment type="caution">
    <text evidence="4">The sequence shown here is derived from an EMBL/GenBank/DDBJ whole genome shotgun (WGS) entry which is preliminary data.</text>
</comment>
<dbReference type="RefSeq" id="WP_068333468.1">
    <property type="nucleotide sequence ID" value="NZ_LVHF01000029.1"/>
</dbReference>
<evidence type="ECO:0000256" key="2">
    <source>
        <dbReference type="SAM" id="SignalP"/>
    </source>
</evidence>
<dbReference type="Pfam" id="PF00188">
    <property type="entry name" value="CAP"/>
    <property type="match status" value="1"/>
</dbReference>
<dbReference type="InterPro" id="IPR014044">
    <property type="entry name" value="CAP_dom"/>
</dbReference>
<feature type="domain" description="SCP" evidence="3">
    <location>
        <begin position="109"/>
        <end position="216"/>
    </location>
</feature>
<feature type="chain" id="PRO_5008090058" description="SCP domain-containing protein" evidence="2">
    <location>
        <begin position="17"/>
        <end position="220"/>
    </location>
</feature>
<gene>
    <name evidence="4" type="ORF">A3K86_16265</name>
</gene>
<evidence type="ECO:0000256" key="1">
    <source>
        <dbReference type="SAM" id="MobiDB-lite"/>
    </source>
</evidence>
<feature type="region of interest" description="Disordered" evidence="1">
    <location>
        <begin position="20"/>
        <end position="83"/>
    </location>
</feature>
<feature type="compositionally biased region" description="Gly residues" evidence="1">
    <location>
        <begin position="38"/>
        <end position="75"/>
    </location>
</feature>
<proteinExistence type="predicted"/>
<feature type="compositionally biased region" description="Low complexity" evidence="1">
    <location>
        <begin position="22"/>
        <end position="37"/>
    </location>
</feature>
<keyword evidence="5" id="KW-1185">Reference proteome</keyword>
<reference evidence="4 5" key="1">
    <citation type="submission" date="2016-03" db="EMBL/GenBank/DDBJ databases">
        <title>Photobacterium proteolyticum sp. nov. a protease producing bacterium isolated from ocean sediments of Laizhou Bay.</title>
        <authorList>
            <person name="Li Y."/>
        </authorList>
    </citation>
    <scope>NUCLEOTIDE SEQUENCE [LARGE SCALE GENOMIC DNA]</scope>
    <source>
        <strain evidence="4 5">R-40508</strain>
    </source>
</reference>
<dbReference type="PANTHER" id="PTHR31157">
    <property type="entry name" value="SCP DOMAIN-CONTAINING PROTEIN"/>
    <property type="match status" value="1"/>
</dbReference>
<evidence type="ECO:0000259" key="3">
    <source>
        <dbReference type="Pfam" id="PF00188"/>
    </source>
</evidence>
<dbReference type="AlphaFoldDB" id="A0A178K7A8"/>
<organism evidence="4 5">
    <name type="scientific">Photobacterium jeanii</name>
    <dbReference type="NCBI Taxonomy" id="858640"/>
    <lineage>
        <taxon>Bacteria</taxon>
        <taxon>Pseudomonadati</taxon>
        <taxon>Pseudomonadota</taxon>
        <taxon>Gammaproteobacteria</taxon>
        <taxon>Vibrionales</taxon>
        <taxon>Vibrionaceae</taxon>
        <taxon>Photobacterium</taxon>
    </lineage>
</organism>
<keyword evidence="2" id="KW-0732">Signal</keyword>
<dbReference type="EMBL" id="LVHF01000029">
    <property type="protein sequence ID" value="OAN13210.1"/>
    <property type="molecule type" value="Genomic_DNA"/>
</dbReference>
<dbReference type="PROSITE" id="PS51257">
    <property type="entry name" value="PROKAR_LIPOPROTEIN"/>
    <property type="match status" value="1"/>
</dbReference>